<name>A0ABM7VDB2_9BACT</name>
<dbReference type="Pfam" id="PF13302">
    <property type="entry name" value="Acetyltransf_3"/>
    <property type="match status" value="1"/>
</dbReference>
<feature type="domain" description="N-acetyltransferase" evidence="1">
    <location>
        <begin position="10"/>
        <end position="152"/>
    </location>
</feature>
<evidence type="ECO:0000313" key="2">
    <source>
        <dbReference type="EMBL" id="BDC98909.1"/>
    </source>
</evidence>
<dbReference type="PANTHER" id="PTHR43792:SF1">
    <property type="entry name" value="N-ACETYLTRANSFERASE DOMAIN-CONTAINING PROTEIN"/>
    <property type="match status" value="1"/>
</dbReference>
<protein>
    <recommendedName>
        <fullName evidence="1">N-acetyltransferase domain-containing protein</fullName>
    </recommendedName>
</protein>
<dbReference type="InterPro" id="IPR016181">
    <property type="entry name" value="Acyl_CoA_acyltransferase"/>
</dbReference>
<dbReference type="EMBL" id="AP025292">
    <property type="protein sequence ID" value="BDC98909.1"/>
    <property type="molecule type" value="Genomic_DNA"/>
</dbReference>
<dbReference type="SUPFAM" id="SSF55729">
    <property type="entry name" value="Acyl-CoA N-acyltransferases (Nat)"/>
    <property type="match status" value="1"/>
</dbReference>
<organism evidence="2 3">
    <name type="scientific">Persicobacter psychrovividus</name>
    <dbReference type="NCBI Taxonomy" id="387638"/>
    <lineage>
        <taxon>Bacteria</taxon>
        <taxon>Pseudomonadati</taxon>
        <taxon>Bacteroidota</taxon>
        <taxon>Cytophagia</taxon>
        <taxon>Cytophagales</taxon>
        <taxon>Persicobacteraceae</taxon>
        <taxon>Persicobacter</taxon>
    </lineage>
</organism>
<proteinExistence type="predicted"/>
<evidence type="ECO:0000313" key="3">
    <source>
        <dbReference type="Proteomes" id="UP001354989"/>
    </source>
</evidence>
<gene>
    <name evidence="2" type="ORF">PEPS_11900</name>
</gene>
<dbReference type="PANTHER" id="PTHR43792">
    <property type="entry name" value="GNAT FAMILY, PUTATIVE (AFU_ORTHOLOGUE AFUA_3G00765)-RELATED-RELATED"/>
    <property type="match status" value="1"/>
</dbReference>
<dbReference type="Proteomes" id="UP001354989">
    <property type="component" value="Chromosome"/>
</dbReference>
<dbReference type="InterPro" id="IPR000182">
    <property type="entry name" value="GNAT_dom"/>
</dbReference>
<reference evidence="2 3" key="1">
    <citation type="submission" date="2021-12" db="EMBL/GenBank/DDBJ databases">
        <title>Genome sequencing of bacteria with rrn-lacking chromosome and rrn-plasmid.</title>
        <authorList>
            <person name="Anda M."/>
            <person name="Iwasaki W."/>
        </authorList>
    </citation>
    <scope>NUCLEOTIDE SEQUENCE [LARGE SCALE GENOMIC DNA]</scope>
    <source>
        <strain evidence="2 3">NBRC 101262</strain>
    </source>
</reference>
<dbReference type="InterPro" id="IPR051531">
    <property type="entry name" value="N-acetyltransferase"/>
</dbReference>
<sequence>MNYFKQESERLKFRKLEIEDIPSWRAFFVGNDRLKFLGIDLSKKPDTLAAEWIERQLKRYEKEGLGHLAVELKETDEFIGVGGIIPRTLESKNEFEIAYSLLPKFWKNGYGTELAEQMKKYGFEKIKADRLVSIIDKENYDSINVAVKNGMKVLFETTYLGMDVEVYGIIKNS</sequence>
<evidence type="ECO:0000259" key="1">
    <source>
        <dbReference type="Pfam" id="PF13302"/>
    </source>
</evidence>
<dbReference type="RefSeq" id="WP_338397951.1">
    <property type="nucleotide sequence ID" value="NZ_AP025292.1"/>
</dbReference>
<dbReference type="Gene3D" id="3.40.630.30">
    <property type="match status" value="1"/>
</dbReference>
<keyword evidence="3" id="KW-1185">Reference proteome</keyword>
<accession>A0ABM7VDB2</accession>